<dbReference type="SUPFAM" id="SSF88659">
    <property type="entry name" value="Sigma3 and sigma4 domains of RNA polymerase sigma factors"/>
    <property type="match status" value="1"/>
</dbReference>
<comment type="similarity">
    <text evidence="1">Belongs to the sigma-70 factor family. ECF subfamily.</text>
</comment>
<dbReference type="PANTHER" id="PTHR43133:SF50">
    <property type="entry name" value="ECF RNA POLYMERASE SIGMA FACTOR SIGM"/>
    <property type="match status" value="1"/>
</dbReference>
<feature type="domain" description="RNA polymerase sigma-70 region 2" evidence="6">
    <location>
        <begin position="10"/>
        <end position="72"/>
    </location>
</feature>
<evidence type="ECO:0000259" key="6">
    <source>
        <dbReference type="Pfam" id="PF04542"/>
    </source>
</evidence>
<dbReference type="OrthoDB" id="3692620at2"/>
<evidence type="ECO:0000256" key="3">
    <source>
        <dbReference type="ARBA" id="ARBA00023082"/>
    </source>
</evidence>
<dbReference type="GO" id="GO:0006352">
    <property type="term" value="P:DNA-templated transcription initiation"/>
    <property type="evidence" value="ECO:0007669"/>
    <property type="project" value="InterPro"/>
</dbReference>
<dbReference type="RefSeq" id="WP_156089843.1">
    <property type="nucleotide sequence ID" value="NZ_CP073767.1"/>
</dbReference>
<sequence length="167" mass="19021">MTFDEFLAARLPALLRYAVMLTGDPHLAEDVVQETMVRAHAEWGRVSRADVPDRYVKRMVTNTYLGWRRRAWFHRSVPVAELPERAIPDPAESSVVRQELWARLGKLPARQRAAVVLRYYEDLDDASIAEILGCSLSTVRSLVFRAIEELRRTTDSVMPTGRKGGAR</sequence>
<dbReference type="EMBL" id="CP073767">
    <property type="protein sequence ID" value="UWZ58501.1"/>
    <property type="molecule type" value="Genomic_DNA"/>
</dbReference>
<protein>
    <submittedName>
        <fullName evidence="8">SigE family RNA polymerase sigma factor</fullName>
    </submittedName>
</protein>
<dbReference type="InterPro" id="IPR014284">
    <property type="entry name" value="RNA_pol_sigma-70_dom"/>
</dbReference>
<evidence type="ECO:0000259" key="7">
    <source>
        <dbReference type="Pfam" id="PF08281"/>
    </source>
</evidence>
<evidence type="ECO:0000256" key="5">
    <source>
        <dbReference type="ARBA" id="ARBA00023163"/>
    </source>
</evidence>
<dbReference type="CDD" id="cd06171">
    <property type="entry name" value="Sigma70_r4"/>
    <property type="match status" value="1"/>
</dbReference>
<dbReference type="Gene3D" id="1.10.1740.10">
    <property type="match status" value="1"/>
</dbReference>
<keyword evidence="3" id="KW-0731">Sigma factor</keyword>
<dbReference type="InterPro" id="IPR007627">
    <property type="entry name" value="RNA_pol_sigma70_r2"/>
</dbReference>
<proteinExistence type="inferred from homology"/>
<keyword evidence="9" id="KW-1185">Reference proteome</keyword>
<keyword evidence="2" id="KW-0805">Transcription regulation</keyword>
<gene>
    <name evidence="8" type="ORF">Daura_21375</name>
</gene>
<accession>A0A9Q9IN06</accession>
<evidence type="ECO:0000256" key="4">
    <source>
        <dbReference type="ARBA" id="ARBA00023125"/>
    </source>
</evidence>
<dbReference type="AlphaFoldDB" id="A0A9Q9IN06"/>
<dbReference type="GO" id="GO:0003677">
    <property type="term" value="F:DNA binding"/>
    <property type="evidence" value="ECO:0007669"/>
    <property type="project" value="UniProtKB-KW"/>
</dbReference>
<dbReference type="NCBIfam" id="TIGR02983">
    <property type="entry name" value="SigE-fam_strep"/>
    <property type="match status" value="1"/>
</dbReference>
<dbReference type="InterPro" id="IPR013325">
    <property type="entry name" value="RNA_pol_sigma_r2"/>
</dbReference>
<dbReference type="InterPro" id="IPR014325">
    <property type="entry name" value="RNA_pol_sigma-E_actinobac"/>
</dbReference>
<dbReference type="InterPro" id="IPR013324">
    <property type="entry name" value="RNA_pol_sigma_r3/r4-like"/>
</dbReference>
<keyword evidence="5" id="KW-0804">Transcription</keyword>
<dbReference type="KEGG" id="daur:Daura_21375"/>
<evidence type="ECO:0000256" key="1">
    <source>
        <dbReference type="ARBA" id="ARBA00010641"/>
    </source>
</evidence>
<organism evidence="8 9">
    <name type="scientific">Dactylosporangium aurantiacum</name>
    <dbReference type="NCBI Taxonomy" id="35754"/>
    <lineage>
        <taxon>Bacteria</taxon>
        <taxon>Bacillati</taxon>
        <taxon>Actinomycetota</taxon>
        <taxon>Actinomycetes</taxon>
        <taxon>Micromonosporales</taxon>
        <taxon>Micromonosporaceae</taxon>
        <taxon>Dactylosporangium</taxon>
    </lineage>
</organism>
<dbReference type="InterPro" id="IPR036388">
    <property type="entry name" value="WH-like_DNA-bd_sf"/>
</dbReference>
<dbReference type="Pfam" id="PF04542">
    <property type="entry name" value="Sigma70_r2"/>
    <property type="match status" value="1"/>
</dbReference>
<dbReference type="Pfam" id="PF08281">
    <property type="entry name" value="Sigma70_r4_2"/>
    <property type="match status" value="1"/>
</dbReference>
<evidence type="ECO:0000313" key="8">
    <source>
        <dbReference type="EMBL" id="UWZ58501.1"/>
    </source>
</evidence>
<feature type="domain" description="RNA polymerase sigma factor 70 region 4 type 2" evidence="7">
    <location>
        <begin position="97"/>
        <end position="150"/>
    </location>
</feature>
<evidence type="ECO:0000256" key="2">
    <source>
        <dbReference type="ARBA" id="ARBA00023015"/>
    </source>
</evidence>
<evidence type="ECO:0000313" key="9">
    <source>
        <dbReference type="Proteomes" id="UP001058003"/>
    </source>
</evidence>
<dbReference type="GO" id="GO:0016987">
    <property type="term" value="F:sigma factor activity"/>
    <property type="evidence" value="ECO:0007669"/>
    <property type="project" value="UniProtKB-KW"/>
</dbReference>
<dbReference type="SUPFAM" id="SSF88946">
    <property type="entry name" value="Sigma2 domain of RNA polymerase sigma factors"/>
    <property type="match status" value="1"/>
</dbReference>
<keyword evidence="4" id="KW-0238">DNA-binding</keyword>
<dbReference type="Proteomes" id="UP001058003">
    <property type="component" value="Chromosome"/>
</dbReference>
<dbReference type="InterPro" id="IPR039425">
    <property type="entry name" value="RNA_pol_sigma-70-like"/>
</dbReference>
<dbReference type="InterPro" id="IPR013249">
    <property type="entry name" value="RNA_pol_sigma70_r4_t2"/>
</dbReference>
<dbReference type="Gene3D" id="1.10.10.10">
    <property type="entry name" value="Winged helix-like DNA-binding domain superfamily/Winged helix DNA-binding domain"/>
    <property type="match status" value="1"/>
</dbReference>
<reference evidence="8" key="1">
    <citation type="submission" date="2021-04" db="EMBL/GenBank/DDBJ databases">
        <title>Dactylosporangium aurantiacum NRRL B-8018 full assembly.</title>
        <authorList>
            <person name="Hartkoorn R.C."/>
            <person name="Beaudoing E."/>
            <person name="Hot D."/>
        </authorList>
    </citation>
    <scope>NUCLEOTIDE SEQUENCE</scope>
    <source>
        <strain evidence="8">NRRL B-8018</strain>
    </source>
</reference>
<dbReference type="PANTHER" id="PTHR43133">
    <property type="entry name" value="RNA POLYMERASE ECF-TYPE SIGMA FACTO"/>
    <property type="match status" value="1"/>
</dbReference>
<dbReference type="NCBIfam" id="TIGR02937">
    <property type="entry name" value="sigma70-ECF"/>
    <property type="match status" value="1"/>
</dbReference>
<name>A0A9Q9IN06_9ACTN</name>